<dbReference type="GO" id="GO:0005524">
    <property type="term" value="F:ATP binding"/>
    <property type="evidence" value="ECO:0007669"/>
    <property type="project" value="UniProtKB-UniRule"/>
</dbReference>
<dbReference type="PANTHER" id="PTHR11070:SF2">
    <property type="entry name" value="ATP-DEPENDENT DNA HELICASE SRS2"/>
    <property type="match status" value="1"/>
</dbReference>
<organism evidence="11 12">
    <name type="scientific">Candidatus Stercoripulliclostridium merdigallinarum</name>
    <dbReference type="NCBI Taxonomy" id="2840951"/>
    <lineage>
        <taxon>Bacteria</taxon>
        <taxon>Bacillati</taxon>
        <taxon>Bacillota</taxon>
        <taxon>Clostridia</taxon>
        <taxon>Eubacteriales</taxon>
        <taxon>Candidatus Stercoripulliclostridium</taxon>
    </lineage>
</organism>
<evidence type="ECO:0000256" key="9">
    <source>
        <dbReference type="PROSITE-ProRule" id="PRU00560"/>
    </source>
</evidence>
<keyword evidence="3 9" id="KW-0347">Helicase</keyword>
<dbReference type="PROSITE" id="PS51198">
    <property type="entry name" value="UVRD_HELICASE_ATP_BIND"/>
    <property type="match status" value="1"/>
</dbReference>
<evidence type="ECO:0000313" key="12">
    <source>
        <dbReference type="Proteomes" id="UP000824094"/>
    </source>
</evidence>
<comment type="catalytic activity">
    <reaction evidence="8">
        <text>ATP + H2O = ADP + phosphate + H(+)</text>
        <dbReference type="Rhea" id="RHEA:13065"/>
        <dbReference type="ChEBI" id="CHEBI:15377"/>
        <dbReference type="ChEBI" id="CHEBI:15378"/>
        <dbReference type="ChEBI" id="CHEBI:30616"/>
        <dbReference type="ChEBI" id="CHEBI:43474"/>
        <dbReference type="ChEBI" id="CHEBI:456216"/>
        <dbReference type="EC" id="5.6.2.4"/>
    </reaction>
</comment>
<gene>
    <name evidence="11" type="ORF">IAB05_03195</name>
</gene>
<dbReference type="GO" id="GO:0016787">
    <property type="term" value="F:hydrolase activity"/>
    <property type="evidence" value="ECO:0007669"/>
    <property type="project" value="UniProtKB-UniRule"/>
</dbReference>
<dbReference type="InterPro" id="IPR014016">
    <property type="entry name" value="UvrD-like_ATP-bd"/>
</dbReference>
<protein>
    <recommendedName>
        <fullName evidence="7">DNA 3'-5' helicase</fullName>
        <ecNumber evidence="7">5.6.2.4</ecNumber>
    </recommendedName>
</protein>
<proteinExistence type="predicted"/>
<keyword evidence="4 9" id="KW-0067">ATP-binding</keyword>
<dbReference type="InterPro" id="IPR014017">
    <property type="entry name" value="DNA_helicase_UvrD-like_C"/>
</dbReference>
<evidence type="ECO:0000256" key="2">
    <source>
        <dbReference type="ARBA" id="ARBA00022801"/>
    </source>
</evidence>
<evidence type="ECO:0000256" key="7">
    <source>
        <dbReference type="ARBA" id="ARBA00034808"/>
    </source>
</evidence>
<evidence type="ECO:0000259" key="10">
    <source>
        <dbReference type="PROSITE" id="PS51198"/>
    </source>
</evidence>
<dbReference type="InterPro" id="IPR000212">
    <property type="entry name" value="DNA_helicase_UvrD/REP"/>
</dbReference>
<keyword evidence="5" id="KW-0413">Isomerase</keyword>
<dbReference type="GO" id="GO:0003677">
    <property type="term" value="F:DNA binding"/>
    <property type="evidence" value="ECO:0007669"/>
    <property type="project" value="InterPro"/>
</dbReference>
<keyword evidence="1 9" id="KW-0547">Nucleotide-binding</keyword>
<comment type="catalytic activity">
    <reaction evidence="6">
        <text>Couples ATP hydrolysis with the unwinding of duplex DNA by translocating in the 3'-5' direction.</text>
        <dbReference type="EC" id="5.6.2.4"/>
    </reaction>
</comment>
<dbReference type="EMBL" id="DVNF01000090">
    <property type="protein sequence ID" value="HIU60381.1"/>
    <property type="molecule type" value="Genomic_DNA"/>
</dbReference>
<dbReference type="Gene3D" id="3.40.50.300">
    <property type="entry name" value="P-loop containing nucleotide triphosphate hydrolases"/>
    <property type="match status" value="2"/>
</dbReference>
<evidence type="ECO:0000256" key="5">
    <source>
        <dbReference type="ARBA" id="ARBA00023235"/>
    </source>
</evidence>
<feature type="binding site" evidence="9">
    <location>
        <begin position="160"/>
        <end position="167"/>
    </location>
    <ligand>
        <name>ATP</name>
        <dbReference type="ChEBI" id="CHEBI:30616"/>
    </ligand>
</feature>
<evidence type="ECO:0000256" key="6">
    <source>
        <dbReference type="ARBA" id="ARBA00034617"/>
    </source>
</evidence>
<evidence type="ECO:0000256" key="3">
    <source>
        <dbReference type="ARBA" id="ARBA00022806"/>
    </source>
</evidence>
<dbReference type="Pfam" id="PF13361">
    <property type="entry name" value="UvrD_C"/>
    <property type="match status" value="1"/>
</dbReference>
<dbReference type="Proteomes" id="UP000824094">
    <property type="component" value="Unassembled WGS sequence"/>
</dbReference>
<feature type="domain" description="UvrD-like helicase ATP-binding" evidence="10">
    <location>
        <begin position="139"/>
        <end position="450"/>
    </location>
</feature>
<dbReference type="InterPro" id="IPR027417">
    <property type="entry name" value="P-loop_NTPase"/>
</dbReference>
<comment type="caution">
    <text evidence="11">The sequence shown here is derived from an EMBL/GenBank/DDBJ whole genome shotgun (WGS) entry which is preliminary data.</text>
</comment>
<dbReference type="PANTHER" id="PTHR11070">
    <property type="entry name" value="UVRD / RECB / PCRA DNA HELICASE FAMILY MEMBER"/>
    <property type="match status" value="1"/>
</dbReference>
<dbReference type="Pfam" id="PF00580">
    <property type="entry name" value="UvrD-helicase"/>
    <property type="match status" value="1"/>
</dbReference>
<dbReference type="GO" id="GO:0000725">
    <property type="term" value="P:recombinational repair"/>
    <property type="evidence" value="ECO:0007669"/>
    <property type="project" value="TreeGrafter"/>
</dbReference>
<keyword evidence="2 9" id="KW-0378">Hydrolase</keyword>
<sequence>MQSSETKLTAVCARILLTDRSAVYKTERFLQEVKDLAGVDGFLSKITDAILLKGAPNEGSYRVSAASHTFFFKVVGSDLIFFGYRSAEKAVRLNDRRIVLFMAAHPEFEFTLAESQLSPGENDTKKLYRLSEAADINYPKLNSAQRAIVEAEDRSVIVQGVAGSGKTNLCIDKALFTAARNYRGKTLYTTFSRGLLIETNQKLNAVRDNILKLLKADAEGNVVVRGTDIARALEYKSGVYLPNAENWKTQLKNIADYIENKIDCLLPEDLYRRQFGDVEVANEDYFIKVFMPDCGKVQGLFKRLSALGAEVVYKEIYGYLFGRARPYPTESQYIDERRGSLTTAEAEAIYRIAAEYRNYMLKNGVVDNTVIAEKLNGTVRENYSIAIIDEVQDLTEKELNLFKNISLKIFAVGDALQMINPSYFSFSYLKTLMGGGNSLVGELKHNYRSTQKIAELTEELGELNMSLFGTHNFVLRSRTVDSDVDTAAVYVHGGKLLELLNDEKLEGYTVIVNDFKRKAEIKKRFPGPEVLTVSEAKGLERDTVILYDVLTDSAQKWSRLERMKIDRKRADENSVYRYYFNLFYVGVTRAKRSLIVYEDLTVPLFKRFFGGAFNAADAEASVKKLTKTLLRVETDDKELQRRAAEFIRLGQYDNAVSAADSMRDDVLRRATLAETEIHRGYVRKGDYRGAGIRFWTRGMYEKAREMFVLSKDRSLIDLMDAATGKGGRLDYAIVDYFTEVDDPAARQLILETLNEDLNDLKTDDKKVFTALRRIRSKYGQRRN</sequence>
<accession>A0A9D1SHH5</accession>
<dbReference type="GO" id="GO:0043138">
    <property type="term" value="F:3'-5' DNA helicase activity"/>
    <property type="evidence" value="ECO:0007669"/>
    <property type="project" value="UniProtKB-EC"/>
</dbReference>
<evidence type="ECO:0000256" key="1">
    <source>
        <dbReference type="ARBA" id="ARBA00022741"/>
    </source>
</evidence>
<dbReference type="AlphaFoldDB" id="A0A9D1SHH5"/>
<dbReference type="SUPFAM" id="SSF52540">
    <property type="entry name" value="P-loop containing nucleoside triphosphate hydrolases"/>
    <property type="match status" value="1"/>
</dbReference>
<reference evidence="11" key="1">
    <citation type="submission" date="2020-10" db="EMBL/GenBank/DDBJ databases">
        <authorList>
            <person name="Gilroy R."/>
        </authorList>
    </citation>
    <scope>NUCLEOTIDE SEQUENCE</scope>
    <source>
        <strain evidence="11">18911</strain>
    </source>
</reference>
<evidence type="ECO:0000256" key="8">
    <source>
        <dbReference type="ARBA" id="ARBA00048988"/>
    </source>
</evidence>
<reference evidence="11" key="2">
    <citation type="journal article" date="2021" name="PeerJ">
        <title>Extensive microbial diversity within the chicken gut microbiome revealed by metagenomics and culture.</title>
        <authorList>
            <person name="Gilroy R."/>
            <person name="Ravi A."/>
            <person name="Getino M."/>
            <person name="Pursley I."/>
            <person name="Horton D.L."/>
            <person name="Alikhan N.F."/>
            <person name="Baker D."/>
            <person name="Gharbi K."/>
            <person name="Hall N."/>
            <person name="Watson M."/>
            <person name="Adriaenssens E.M."/>
            <person name="Foster-Nyarko E."/>
            <person name="Jarju S."/>
            <person name="Secka A."/>
            <person name="Antonio M."/>
            <person name="Oren A."/>
            <person name="Chaudhuri R.R."/>
            <person name="La Ragione R."/>
            <person name="Hildebrand F."/>
            <person name="Pallen M.J."/>
        </authorList>
    </citation>
    <scope>NUCLEOTIDE SEQUENCE</scope>
    <source>
        <strain evidence="11">18911</strain>
    </source>
</reference>
<name>A0A9D1SHH5_9FIRM</name>
<evidence type="ECO:0000313" key="11">
    <source>
        <dbReference type="EMBL" id="HIU60381.1"/>
    </source>
</evidence>
<evidence type="ECO:0000256" key="4">
    <source>
        <dbReference type="ARBA" id="ARBA00022840"/>
    </source>
</evidence>
<dbReference type="EC" id="5.6.2.4" evidence="7"/>